<feature type="region of interest" description="Disordered" evidence="8">
    <location>
        <begin position="912"/>
        <end position="949"/>
    </location>
</feature>
<dbReference type="GO" id="GO:0005634">
    <property type="term" value="C:nucleus"/>
    <property type="evidence" value="ECO:0007669"/>
    <property type="project" value="UniProtKB-SubCell"/>
</dbReference>
<comment type="caution">
    <text evidence="10">The sequence shown here is derived from an EMBL/GenBank/DDBJ whole genome shotgun (WGS) entry which is preliminary data.</text>
</comment>
<protein>
    <recommendedName>
        <fullName evidence="7">Enhancer of polycomb-like protein</fullName>
    </recommendedName>
</protein>
<comment type="subcellular location">
    <subcellularLocation>
        <location evidence="1 7">Nucleus</location>
    </subcellularLocation>
</comment>
<evidence type="ECO:0000256" key="5">
    <source>
        <dbReference type="ARBA" id="ARBA00023242"/>
    </source>
</evidence>
<dbReference type="GO" id="GO:0006357">
    <property type="term" value="P:regulation of transcription by RNA polymerase II"/>
    <property type="evidence" value="ECO:0007669"/>
    <property type="project" value="InterPro"/>
</dbReference>
<feature type="compositionally biased region" description="Low complexity" evidence="8">
    <location>
        <begin position="661"/>
        <end position="686"/>
    </location>
</feature>
<evidence type="ECO:0000256" key="6">
    <source>
        <dbReference type="ARBA" id="ARBA00025513"/>
    </source>
</evidence>
<reference evidence="10" key="1">
    <citation type="submission" date="2019-10" db="EMBL/GenBank/DDBJ databases">
        <authorList>
            <consortium name="DOE Joint Genome Institute"/>
            <person name="Kuo A."/>
            <person name="Miyauchi S."/>
            <person name="Kiss E."/>
            <person name="Drula E."/>
            <person name="Kohler A."/>
            <person name="Sanchez-Garcia M."/>
            <person name="Andreopoulos B."/>
            <person name="Barry K.W."/>
            <person name="Bonito G."/>
            <person name="Buee M."/>
            <person name="Carver A."/>
            <person name="Chen C."/>
            <person name="Cichocki N."/>
            <person name="Clum A."/>
            <person name="Culley D."/>
            <person name="Crous P.W."/>
            <person name="Fauchery L."/>
            <person name="Girlanda M."/>
            <person name="Hayes R."/>
            <person name="Keri Z."/>
            <person name="LaButti K."/>
            <person name="Lipzen A."/>
            <person name="Lombard V."/>
            <person name="Magnuson J."/>
            <person name="Maillard F."/>
            <person name="Morin E."/>
            <person name="Murat C."/>
            <person name="Nolan M."/>
            <person name="Ohm R."/>
            <person name="Pangilinan J."/>
            <person name="Pereira M."/>
            <person name="Perotto S."/>
            <person name="Peter M."/>
            <person name="Riley R."/>
            <person name="Sitrit Y."/>
            <person name="Stielow B."/>
            <person name="Szollosi G."/>
            <person name="Zifcakova L."/>
            <person name="Stursova M."/>
            <person name="Spatafora J.W."/>
            <person name="Tedersoo L."/>
            <person name="Vaario L.-M."/>
            <person name="Yamada A."/>
            <person name="Yan M."/>
            <person name="Wang P."/>
            <person name="Xu J."/>
            <person name="Bruns T."/>
            <person name="Baldrian P."/>
            <person name="Vilgalys R."/>
            <person name="Henrissat B."/>
            <person name="Grigoriev I.V."/>
            <person name="Hibbett D."/>
            <person name="Nagy L.G."/>
            <person name="Martin F.M."/>
        </authorList>
    </citation>
    <scope>NUCLEOTIDE SEQUENCE</scope>
    <source>
        <strain evidence="10">Prilba</strain>
    </source>
</reference>
<feature type="compositionally biased region" description="Low complexity" evidence="8">
    <location>
        <begin position="733"/>
        <end position="749"/>
    </location>
</feature>
<feature type="compositionally biased region" description="Polar residues" evidence="8">
    <location>
        <begin position="69"/>
        <end position="79"/>
    </location>
</feature>
<evidence type="ECO:0000313" key="10">
    <source>
        <dbReference type="EMBL" id="KAF8476344.1"/>
    </source>
</evidence>
<organism evidence="10 11">
    <name type="scientific">Russula ochroleuca</name>
    <dbReference type="NCBI Taxonomy" id="152965"/>
    <lineage>
        <taxon>Eukaryota</taxon>
        <taxon>Fungi</taxon>
        <taxon>Dikarya</taxon>
        <taxon>Basidiomycota</taxon>
        <taxon>Agaricomycotina</taxon>
        <taxon>Agaricomycetes</taxon>
        <taxon>Russulales</taxon>
        <taxon>Russulaceae</taxon>
        <taxon>Russula</taxon>
    </lineage>
</organism>
<name>A0A9P5MRW4_9AGAM</name>
<keyword evidence="5 7" id="KW-0539">Nucleus</keyword>
<evidence type="ECO:0000256" key="8">
    <source>
        <dbReference type="SAM" id="MobiDB-lite"/>
    </source>
</evidence>
<evidence type="ECO:0000313" key="11">
    <source>
        <dbReference type="Proteomes" id="UP000759537"/>
    </source>
</evidence>
<dbReference type="GO" id="GO:0035267">
    <property type="term" value="C:NuA4 histone acetyltransferase complex"/>
    <property type="evidence" value="ECO:0007669"/>
    <property type="project" value="InterPro"/>
</dbReference>
<evidence type="ECO:0000256" key="1">
    <source>
        <dbReference type="ARBA" id="ARBA00004123"/>
    </source>
</evidence>
<dbReference type="AlphaFoldDB" id="A0A9P5MRW4"/>
<feature type="compositionally biased region" description="Polar residues" evidence="8">
    <location>
        <begin position="166"/>
        <end position="185"/>
    </location>
</feature>
<dbReference type="Pfam" id="PF10513">
    <property type="entry name" value="EPL1"/>
    <property type="match status" value="1"/>
</dbReference>
<evidence type="ECO:0000256" key="4">
    <source>
        <dbReference type="ARBA" id="ARBA00023163"/>
    </source>
</evidence>
<gene>
    <name evidence="10" type="ORF">DFH94DRAFT_109256</name>
</gene>
<dbReference type="OrthoDB" id="435275at2759"/>
<keyword evidence="11" id="KW-1185">Reference proteome</keyword>
<feature type="region of interest" description="Disordered" evidence="8">
    <location>
        <begin position="159"/>
        <end position="193"/>
    </location>
</feature>
<evidence type="ECO:0000256" key="7">
    <source>
        <dbReference type="RuleBase" id="RU361124"/>
    </source>
</evidence>
<comment type="similarity">
    <text evidence="2 7">Belongs to the enhancer of polycomb family.</text>
</comment>
<evidence type="ECO:0000256" key="3">
    <source>
        <dbReference type="ARBA" id="ARBA00023015"/>
    </source>
</evidence>
<reference evidence="10" key="2">
    <citation type="journal article" date="2020" name="Nat. Commun.">
        <title>Large-scale genome sequencing of mycorrhizal fungi provides insights into the early evolution of symbiotic traits.</title>
        <authorList>
            <person name="Miyauchi S."/>
            <person name="Kiss E."/>
            <person name="Kuo A."/>
            <person name="Drula E."/>
            <person name="Kohler A."/>
            <person name="Sanchez-Garcia M."/>
            <person name="Morin E."/>
            <person name="Andreopoulos B."/>
            <person name="Barry K.W."/>
            <person name="Bonito G."/>
            <person name="Buee M."/>
            <person name="Carver A."/>
            <person name="Chen C."/>
            <person name="Cichocki N."/>
            <person name="Clum A."/>
            <person name="Culley D."/>
            <person name="Crous P.W."/>
            <person name="Fauchery L."/>
            <person name="Girlanda M."/>
            <person name="Hayes R.D."/>
            <person name="Keri Z."/>
            <person name="LaButti K."/>
            <person name="Lipzen A."/>
            <person name="Lombard V."/>
            <person name="Magnuson J."/>
            <person name="Maillard F."/>
            <person name="Murat C."/>
            <person name="Nolan M."/>
            <person name="Ohm R.A."/>
            <person name="Pangilinan J."/>
            <person name="Pereira M.F."/>
            <person name="Perotto S."/>
            <person name="Peter M."/>
            <person name="Pfister S."/>
            <person name="Riley R."/>
            <person name="Sitrit Y."/>
            <person name="Stielow J.B."/>
            <person name="Szollosi G."/>
            <person name="Zifcakova L."/>
            <person name="Stursova M."/>
            <person name="Spatafora J.W."/>
            <person name="Tedersoo L."/>
            <person name="Vaario L.M."/>
            <person name="Yamada A."/>
            <person name="Yan M."/>
            <person name="Wang P."/>
            <person name="Xu J."/>
            <person name="Bruns T."/>
            <person name="Baldrian P."/>
            <person name="Vilgalys R."/>
            <person name="Dunand C."/>
            <person name="Henrissat B."/>
            <person name="Grigoriev I.V."/>
            <person name="Hibbett D."/>
            <person name="Nagy L.G."/>
            <person name="Martin F.M."/>
        </authorList>
    </citation>
    <scope>NUCLEOTIDE SEQUENCE</scope>
    <source>
        <strain evidence="10">Prilba</strain>
    </source>
</reference>
<feature type="region of interest" description="Disordered" evidence="8">
    <location>
        <begin position="655"/>
        <end position="698"/>
    </location>
</feature>
<feature type="region of interest" description="Disordered" evidence="8">
    <location>
        <begin position="1"/>
        <end position="20"/>
    </location>
</feature>
<feature type="region of interest" description="Disordered" evidence="8">
    <location>
        <begin position="484"/>
        <end position="507"/>
    </location>
</feature>
<feature type="compositionally biased region" description="Polar residues" evidence="8">
    <location>
        <begin position="792"/>
        <end position="804"/>
    </location>
</feature>
<dbReference type="EMBL" id="WHVB01000015">
    <property type="protein sequence ID" value="KAF8476344.1"/>
    <property type="molecule type" value="Genomic_DNA"/>
</dbReference>
<keyword evidence="3 7" id="KW-0805">Transcription regulation</keyword>
<keyword evidence="4 7" id="KW-0804">Transcription</keyword>
<accession>A0A9P5MRW4</accession>
<feature type="compositionally biased region" description="Polar residues" evidence="8">
    <location>
        <begin position="766"/>
        <end position="784"/>
    </location>
</feature>
<dbReference type="InterPro" id="IPR024943">
    <property type="entry name" value="Enhancer_polycomb"/>
</dbReference>
<dbReference type="InterPro" id="IPR019542">
    <property type="entry name" value="Enhancer_polycomb-like_N"/>
</dbReference>
<feature type="compositionally biased region" description="Polar residues" evidence="8">
    <location>
        <begin position="487"/>
        <end position="499"/>
    </location>
</feature>
<feature type="compositionally biased region" description="Polar residues" evidence="8">
    <location>
        <begin position="919"/>
        <end position="949"/>
    </location>
</feature>
<dbReference type="Proteomes" id="UP000759537">
    <property type="component" value="Unassembled WGS sequence"/>
</dbReference>
<evidence type="ECO:0000256" key="2">
    <source>
        <dbReference type="ARBA" id="ARBA00008035"/>
    </source>
</evidence>
<evidence type="ECO:0000259" key="9">
    <source>
        <dbReference type="Pfam" id="PF10513"/>
    </source>
</evidence>
<feature type="region of interest" description="Disordered" evidence="8">
    <location>
        <begin position="68"/>
        <end position="111"/>
    </location>
</feature>
<comment type="function">
    <text evidence="6">Component of the NuA4 histone acetyltransferase complex which is involved in transcriptional activation of selected genes principally by acetylation of nucleosomal histone H4 and H2A. The NuA4 complex is also involved in DNA repair. Involved in gene silencing by neighboring heterochromatin, blockage of the silencing spreading along the chromosome, and required for cell cycle progression through G2/M.</text>
</comment>
<proteinExistence type="inferred from homology"/>
<feature type="region of interest" description="Disordered" evidence="8">
    <location>
        <begin position="714"/>
        <end position="804"/>
    </location>
</feature>
<sequence length="949" mass="105434">MPRAHNPGPSTLRNRNRVTNKTRLHIVHGSLDADPLAFDEDEEKARIVSTAGVDAEDANEHHLQAVLSAASQRHSTSRTARGPGDKPPIKQPDAYIPTPDNAGLVDDYESLYPPSRWRDPVSYLKTSETIEETTQDALAHGFSYFMDERDKEWLDKNNEEARGEGTSAQGAVSTPGTATRTSQRSAKAKGKEPDVAQPIVISEDEFELVMGLFEKVTHEKTEFLHHGLEQGSPFPPFSDYQETFSGRLTPDTFAAFNIPSWIPQPPLLLRFAKAIYPYWKERRVERGGHRIIPTLNYDESDVKNESYICFRRRDVKAMRKTRASQASSSEKLMRLKQELATTAELVSGVLKREQLKREASQQAKAVWEKREDFANLKRKFPSLLNAKEDEELFYDKERVVKKAKPEVRIGGVKIKTRDNDLMSPVSHHDTVVRPKERAAAILAQVDREMARIKERDHHWEDGMENAYQPQPITQAQRHFKWFPQPEASRSSSPRSNPDEGSSVPEWRAFRVRRGRGGVLRIDRRTTRWSPPRDELLSYPRRSTSSATVDSEMPDNESTAEKEASWRIRDRWLFDTDDEPSVGPDGPDEKDRVLVDEFHPRYLLKGMSLYQEDDHQRLTTDPTIYTPSSDGRLFGFLPYRTGIAPAFRRDAIIVGPRPHVPQTPSQATATQQHQQQVAQQQQQQQQQSGLGMPQTTGTPISMHQQLKKLPSVLNIPPMRISSNGNSRPVATPVLTAPLTSPQSSPTPTATNGRTSPTPIPSLDGSEESQSSCTPAPQRDSATPSAEATPAGVTATSPMPMKSTQPHAAISIPNYHMQNAYAPNGTYLHPGAQPNGLTVQQIPLKGAFTNGQPDMPVNGRAAYIGHVVSNGANFNLPAVGVTNLANLKLGPSRAIPWATQRSSPAVAIAQSLSPHMHAHSPTPQVSPTRGGQTPTSSPSLHQQQMVNGTGY</sequence>
<dbReference type="PANTHER" id="PTHR14898">
    <property type="entry name" value="ENHANCER OF POLYCOMB"/>
    <property type="match status" value="1"/>
</dbReference>
<feature type="domain" description="Enhancer of polycomb-like N-terminal" evidence="9">
    <location>
        <begin position="15"/>
        <end position="215"/>
    </location>
</feature>
<feature type="region of interest" description="Disordered" evidence="8">
    <location>
        <begin position="530"/>
        <end position="563"/>
    </location>
</feature>